<organism evidence="4 5">
    <name type="scientific">Anaeramoeba flamelloides</name>
    <dbReference type="NCBI Taxonomy" id="1746091"/>
    <lineage>
        <taxon>Eukaryota</taxon>
        <taxon>Metamonada</taxon>
        <taxon>Anaeramoebidae</taxon>
        <taxon>Anaeramoeba</taxon>
    </lineage>
</organism>
<reference evidence="4" key="1">
    <citation type="submission" date="2022-08" db="EMBL/GenBank/DDBJ databases">
        <title>Novel sulphate-reducing endosymbionts in the free-living metamonad Anaeramoeba.</title>
        <authorList>
            <person name="Jerlstrom-Hultqvist J."/>
            <person name="Cepicka I."/>
            <person name="Gallot-Lavallee L."/>
            <person name="Salas-Leiva D."/>
            <person name="Curtis B.A."/>
            <person name="Zahonova K."/>
            <person name="Pipaliya S."/>
            <person name="Dacks J."/>
            <person name="Roger A.J."/>
        </authorList>
    </citation>
    <scope>NUCLEOTIDE SEQUENCE</scope>
    <source>
        <strain evidence="4">Busselton2</strain>
    </source>
</reference>
<dbReference type="PANTHER" id="PTHR11102">
    <property type="entry name" value="SEL-1-LIKE PROTEIN"/>
    <property type="match status" value="1"/>
</dbReference>
<dbReference type="InterPro" id="IPR011990">
    <property type="entry name" value="TPR-like_helical_dom_sf"/>
</dbReference>
<dbReference type="AlphaFoldDB" id="A0AAV7ZF12"/>
<dbReference type="InterPro" id="IPR011333">
    <property type="entry name" value="SKP1/BTB/POZ_sf"/>
</dbReference>
<dbReference type="Proteomes" id="UP001146793">
    <property type="component" value="Unassembled WGS sequence"/>
</dbReference>
<dbReference type="PANTHER" id="PTHR11102:SF160">
    <property type="entry name" value="ERAD-ASSOCIATED E3 UBIQUITIN-PROTEIN LIGASE COMPONENT HRD3"/>
    <property type="match status" value="1"/>
</dbReference>
<feature type="region of interest" description="Disordered" evidence="2">
    <location>
        <begin position="709"/>
        <end position="734"/>
    </location>
</feature>
<dbReference type="CDD" id="cd18186">
    <property type="entry name" value="BTB_POZ_ZBTB_KLHL-like"/>
    <property type="match status" value="1"/>
</dbReference>
<gene>
    <name evidence="4" type="ORF">M0812_16381</name>
</gene>
<name>A0AAV7ZF12_9EUKA</name>
<proteinExistence type="inferred from homology"/>
<evidence type="ECO:0000313" key="5">
    <source>
        <dbReference type="Proteomes" id="UP001146793"/>
    </source>
</evidence>
<dbReference type="SMART" id="SM00671">
    <property type="entry name" value="SEL1"/>
    <property type="match status" value="10"/>
</dbReference>
<evidence type="ECO:0000313" key="4">
    <source>
        <dbReference type="EMBL" id="KAJ3440323.1"/>
    </source>
</evidence>
<dbReference type="Gene3D" id="1.25.40.10">
    <property type="entry name" value="Tetratricopeptide repeat domain"/>
    <property type="match status" value="2"/>
</dbReference>
<dbReference type="InterPro" id="IPR050767">
    <property type="entry name" value="Sel1_AlgK"/>
</dbReference>
<comment type="caution">
    <text evidence="4">The sequence shown here is derived from an EMBL/GenBank/DDBJ whole genome shotgun (WGS) entry which is preliminary data.</text>
</comment>
<dbReference type="Gene3D" id="3.30.710.10">
    <property type="entry name" value="Potassium Channel Kv1.1, Chain A"/>
    <property type="match status" value="1"/>
</dbReference>
<dbReference type="SUPFAM" id="SSF54695">
    <property type="entry name" value="POZ domain"/>
    <property type="match status" value="1"/>
</dbReference>
<dbReference type="SUPFAM" id="SSF81901">
    <property type="entry name" value="HCP-like"/>
    <property type="match status" value="3"/>
</dbReference>
<dbReference type="InterPro" id="IPR006597">
    <property type="entry name" value="Sel1-like"/>
</dbReference>
<dbReference type="Pfam" id="PF00651">
    <property type="entry name" value="BTB"/>
    <property type="match status" value="1"/>
</dbReference>
<feature type="compositionally biased region" description="Basic residues" evidence="2">
    <location>
        <begin position="717"/>
        <end position="734"/>
    </location>
</feature>
<comment type="similarity">
    <text evidence="1">Belongs to the sel-1 family.</text>
</comment>
<evidence type="ECO:0000259" key="3">
    <source>
        <dbReference type="PROSITE" id="PS50097"/>
    </source>
</evidence>
<feature type="domain" description="BTB" evidence="3">
    <location>
        <begin position="613"/>
        <end position="680"/>
    </location>
</feature>
<protein>
    <submittedName>
        <fullName evidence="4">Sel1-repeat-containing protein ybeq</fullName>
    </submittedName>
</protein>
<sequence>MDLKKLALKSKQGHTRSLTLYGFFLYEGIGIKQNLKKAFCLFKKAAKRKDHEGLYYVGEYYYRGHCVKQNLKKANKFFQESAKLNNPKAMTRLALLKLEYTTATTKDIIDALFLLLRASEIGNSRAEYLLKTCLNKGPRTIPRNTIVETIYQQAHQSPKAQLLLGLLYAHGNGVPKNERLSFQITMKAAQASNPTACRLVGVKYYKGTGIEKNYEESFKWLTKAALSGDSRCENSLGYSYQNGVGTKQDFHKSLRLFRSSAKKGNIAGTNSLGYSYEKGLGVALSARKSLKYYQLSGIGENSQAQYNVGYSYKSNEFDWKNQEIAFKWYLKAHKNHFLDATNSLAICYEEGLGTKINLEKSVDLYLQAATESEYAQYNLGVNYCNGTGVDVNYSKAYDWFEKSSNNGHLPSKGYINELQKIHFILSFNPKLSEIKDIIKSEPNLKDKGDTPLHYLAKYCTCRQDLREKIIFFLDNGADYRIKDNNKDIFELVNSNNKTLSKWMTSYCTIVNDFLKLFERGELADCEIKGYKLHKKWIEYRLNNEISNIKIILEKYTKMELLIFFEWLYSGIIGNVSTIESICKYFNIGNIWDFSGRRGLIKILTQFNRNKKTKDFSICVKKNKNIKVHKLVLLARSDLYRGMFINISKPIYRVKDYSGKCIQSINLLVDFLYTDNIDTSKLSQQVKEELFDAIDYYQLNEKSMLRHHLNSRNQQNINKKKKKKLKKPQKKKKIK</sequence>
<evidence type="ECO:0000256" key="1">
    <source>
        <dbReference type="ARBA" id="ARBA00038101"/>
    </source>
</evidence>
<dbReference type="EMBL" id="JANTQA010000032">
    <property type="protein sequence ID" value="KAJ3440323.1"/>
    <property type="molecule type" value="Genomic_DNA"/>
</dbReference>
<dbReference type="Pfam" id="PF08238">
    <property type="entry name" value="Sel1"/>
    <property type="match status" value="10"/>
</dbReference>
<dbReference type="InterPro" id="IPR000210">
    <property type="entry name" value="BTB/POZ_dom"/>
</dbReference>
<dbReference type="PROSITE" id="PS50097">
    <property type="entry name" value="BTB"/>
    <property type="match status" value="1"/>
</dbReference>
<accession>A0AAV7ZF12</accession>
<evidence type="ECO:0000256" key="2">
    <source>
        <dbReference type="SAM" id="MobiDB-lite"/>
    </source>
</evidence>